<accession>A0A928Z1N8</accession>
<keyword evidence="1" id="KW-0067">ATP-binding</keyword>
<dbReference type="AlphaFoldDB" id="A0A928Z1N8"/>
<dbReference type="RefSeq" id="WP_264323020.1">
    <property type="nucleotide sequence ID" value="NZ_JADEXQ010000001.1"/>
</dbReference>
<proteinExistence type="predicted"/>
<gene>
    <name evidence="1" type="ORF">IQ266_00345</name>
</gene>
<dbReference type="SUPFAM" id="SSF52540">
    <property type="entry name" value="P-loop containing nucleoside triphosphate hydrolases"/>
    <property type="match status" value="1"/>
</dbReference>
<evidence type="ECO:0000313" key="1">
    <source>
        <dbReference type="EMBL" id="MBE9028202.1"/>
    </source>
</evidence>
<name>A0A928Z1N8_9CYAN</name>
<comment type="caution">
    <text evidence="1">The sequence shown here is derived from an EMBL/GenBank/DDBJ whole genome shotgun (WGS) entry which is preliminary data.</text>
</comment>
<reference evidence="1" key="1">
    <citation type="submission" date="2020-10" db="EMBL/GenBank/DDBJ databases">
        <authorList>
            <person name="Castelo-Branco R."/>
            <person name="Eusebio N."/>
            <person name="Adriana R."/>
            <person name="Vieira A."/>
            <person name="Brugerolle De Fraissinette N."/>
            <person name="Rezende De Castro R."/>
            <person name="Schneider M.P."/>
            <person name="Vasconcelos V."/>
            <person name="Leao P.N."/>
        </authorList>
    </citation>
    <scope>NUCLEOTIDE SEQUENCE</scope>
    <source>
        <strain evidence="1">LEGE 11480</strain>
    </source>
</reference>
<keyword evidence="1" id="KW-0547">Nucleotide-binding</keyword>
<dbReference type="Gene3D" id="3.40.50.300">
    <property type="entry name" value="P-loop containing nucleotide triphosphate hydrolases"/>
    <property type="match status" value="1"/>
</dbReference>
<dbReference type="GO" id="GO:0005524">
    <property type="term" value="F:ATP binding"/>
    <property type="evidence" value="ECO:0007669"/>
    <property type="project" value="UniProtKB-KW"/>
</dbReference>
<sequence length="355" mass="39919">MRQKPFPTNHIIGRQSELKQACQILSADGDMLLAGVPGIGRKTLIRTAAAACHTKVIEIDCLKATSYQRFLNLMAMAFTRGFDSPRERRCIAQWSQAPLQFDPHRCPQLTWGSAPNWEIFQLLLALPQLIAETLNYRVVLVLQNFPHLRSWDKQQQWATQLKHQIHIQPRVSYTLIATVAESSGAHPEMSVLSLKPLAHGIMTKWFTQSFETTGIIVAADAATQFAHYVQGNFGEAIALAQRIRLEHQTQPAQTTIQRPAIHTSAIKLVEDLAVTFESLILLLPPTQIRVLESLALDPTDRPHAQEYRSKHDLSRGGTLQGALSSLIQKGLIYDAEENYRVALPLLALWLKHRLQ</sequence>
<organism evidence="1 2">
    <name type="scientific">Romeriopsis navalis LEGE 11480</name>
    <dbReference type="NCBI Taxonomy" id="2777977"/>
    <lineage>
        <taxon>Bacteria</taxon>
        <taxon>Bacillati</taxon>
        <taxon>Cyanobacteriota</taxon>
        <taxon>Cyanophyceae</taxon>
        <taxon>Leptolyngbyales</taxon>
        <taxon>Leptolyngbyaceae</taxon>
        <taxon>Romeriopsis</taxon>
        <taxon>Romeriopsis navalis</taxon>
    </lineage>
</organism>
<evidence type="ECO:0000313" key="2">
    <source>
        <dbReference type="Proteomes" id="UP000625316"/>
    </source>
</evidence>
<dbReference type="Proteomes" id="UP000625316">
    <property type="component" value="Unassembled WGS sequence"/>
</dbReference>
<protein>
    <submittedName>
        <fullName evidence="1">ATP-binding protein</fullName>
    </submittedName>
</protein>
<keyword evidence="2" id="KW-1185">Reference proteome</keyword>
<dbReference type="EMBL" id="JADEXQ010000001">
    <property type="protein sequence ID" value="MBE9028202.1"/>
    <property type="molecule type" value="Genomic_DNA"/>
</dbReference>
<dbReference type="InterPro" id="IPR027417">
    <property type="entry name" value="P-loop_NTPase"/>
</dbReference>